<dbReference type="InterPro" id="IPR012337">
    <property type="entry name" value="RNaseH-like_sf"/>
</dbReference>
<evidence type="ECO:0000313" key="9">
    <source>
        <dbReference type="EnsemblMetazoa" id="XP_037870975.1"/>
    </source>
</evidence>
<dbReference type="GO" id="GO:0046872">
    <property type="term" value="F:metal ion binding"/>
    <property type="evidence" value="ECO:0007669"/>
    <property type="project" value="UniProtKB-KW"/>
</dbReference>
<reference evidence="9" key="2">
    <citation type="submission" date="2022-06" db="UniProtKB">
        <authorList>
            <consortium name="EnsemblMetazoa"/>
        </authorList>
    </citation>
    <scope>IDENTIFICATION</scope>
    <source>
        <strain evidence="9">p50T (Dazao)</strain>
    </source>
</reference>
<evidence type="ECO:0000256" key="4">
    <source>
        <dbReference type="ARBA" id="ARBA00022722"/>
    </source>
</evidence>
<dbReference type="PANTHER" id="PTHR10642">
    <property type="entry name" value="RIBONUCLEASE H1"/>
    <property type="match status" value="1"/>
</dbReference>
<protein>
    <recommendedName>
        <fullName evidence="3">ribonuclease H</fullName>
        <ecNumber evidence="3">3.1.26.4</ecNumber>
    </recommendedName>
</protein>
<dbReference type="SUPFAM" id="SSF53098">
    <property type="entry name" value="Ribonuclease H-like"/>
    <property type="match status" value="1"/>
</dbReference>
<feature type="domain" description="RNase H type-1" evidence="8">
    <location>
        <begin position="142"/>
        <end position="274"/>
    </location>
</feature>
<evidence type="ECO:0000313" key="10">
    <source>
        <dbReference type="Proteomes" id="UP000005204"/>
    </source>
</evidence>
<evidence type="ECO:0000256" key="6">
    <source>
        <dbReference type="ARBA" id="ARBA00022759"/>
    </source>
</evidence>
<dbReference type="AlphaFoldDB" id="A0A8R2QWR0"/>
<keyword evidence="6" id="KW-0255">Endonuclease</keyword>
<evidence type="ECO:0000256" key="3">
    <source>
        <dbReference type="ARBA" id="ARBA00012180"/>
    </source>
</evidence>
<comment type="catalytic activity">
    <reaction evidence="1">
        <text>Endonucleolytic cleavage to 5'-phosphomonoester.</text>
        <dbReference type="EC" id="3.1.26.4"/>
    </reaction>
</comment>
<proteinExistence type="inferred from homology"/>
<dbReference type="EC" id="3.1.26.4" evidence="3"/>
<dbReference type="InterPro" id="IPR002156">
    <property type="entry name" value="RNaseH_domain"/>
</dbReference>
<dbReference type="Pfam" id="PF00075">
    <property type="entry name" value="RNase_H"/>
    <property type="match status" value="1"/>
</dbReference>
<dbReference type="CDD" id="cd09276">
    <property type="entry name" value="Rnase_HI_RT_non_LTR"/>
    <property type="match status" value="1"/>
</dbReference>
<dbReference type="InterPro" id="IPR050092">
    <property type="entry name" value="RNase_H"/>
</dbReference>
<name>A0A8R2QWR0_BOMMO</name>
<dbReference type="Proteomes" id="UP000005204">
    <property type="component" value="Unassembled WGS sequence"/>
</dbReference>
<dbReference type="GO" id="GO:0003676">
    <property type="term" value="F:nucleic acid binding"/>
    <property type="evidence" value="ECO:0007669"/>
    <property type="project" value="InterPro"/>
</dbReference>
<dbReference type="PROSITE" id="PS50879">
    <property type="entry name" value="RNASE_H_1"/>
    <property type="match status" value="1"/>
</dbReference>
<dbReference type="InterPro" id="IPR036397">
    <property type="entry name" value="RNaseH_sf"/>
</dbReference>
<dbReference type="Gene3D" id="3.30.420.10">
    <property type="entry name" value="Ribonuclease H-like superfamily/Ribonuclease H"/>
    <property type="match status" value="1"/>
</dbReference>
<evidence type="ECO:0000259" key="8">
    <source>
        <dbReference type="PROSITE" id="PS50879"/>
    </source>
</evidence>
<organism evidence="9 10">
    <name type="scientific">Bombyx mori</name>
    <name type="common">Silk moth</name>
    <dbReference type="NCBI Taxonomy" id="7091"/>
    <lineage>
        <taxon>Eukaryota</taxon>
        <taxon>Metazoa</taxon>
        <taxon>Ecdysozoa</taxon>
        <taxon>Arthropoda</taxon>
        <taxon>Hexapoda</taxon>
        <taxon>Insecta</taxon>
        <taxon>Pterygota</taxon>
        <taxon>Neoptera</taxon>
        <taxon>Endopterygota</taxon>
        <taxon>Lepidoptera</taxon>
        <taxon>Glossata</taxon>
        <taxon>Ditrysia</taxon>
        <taxon>Bombycoidea</taxon>
        <taxon>Bombycidae</taxon>
        <taxon>Bombycinae</taxon>
        <taxon>Bombyx</taxon>
    </lineage>
</organism>
<reference evidence="10" key="1">
    <citation type="journal article" date="2008" name="Insect Biochem. Mol. Biol.">
        <title>The genome of a lepidopteran model insect, the silkworm Bombyx mori.</title>
        <authorList>
            <consortium name="International Silkworm Genome Consortium"/>
        </authorList>
    </citation>
    <scope>NUCLEOTIDE SEQUENCE [LARGE SCALE GENOMIC DNA]</scope>
    <source>
        <strain evidence="10">p50T</strain>
    </source>
</reference>
<evidence type="ECO:0000256" key="7">
    <source>
        <dbReference type="ARBA" id="ARBA00022801"/>
    </source>
</evidence>
<sequence length="509" mass="56190">MAVGKFHEILDKIISDNVPVKVVRVVEPVILYASSAWAPAANKLGVRKRLSAVQRSFAQKLCRAYRTVSLNSALVLAGVLPLDLRVREMASLYVAKRGAHLPVLGDRDIERVASALERPHPAEQVGIELRSLVDEEQYLEHRGYEVRIFTDGSRIEGKVGAALSIWIGEAEAKTLKLALSPHCTVYQAELLALCEAANEISRRKENVFAIFSDSMAALQTVADPDSLHVLAVRMRGALSHCKTQGKSVSLFWIKAHAGLEGNQRADALAKAAALRLKKKPNYDRCPVSFAKHVIRMDTLGEWDRRYSAEQTASVTKLYFPIASEAYRIIRKIEMTKEVAQAFTGHGGFSEYLARFKCKESPACICDPYVDESVAHVLLECPVFGSARFDLEIELGQRLDARELPNLMQKTCARNLFLKYAIKIIKEAYGSTSASWMRQYPGARLTDYDVAGMTIVIAFIKAARLEIAQSGFRCTAPEIGPAPSNSALTVSSATIELQQAIPTINQPTND</sequence>
<keyword evidence="4" id="KW-0540">Nuclease</keyword>
<evidence type="ECO:0000256" key="2">
    <source>
        <dbReference type="ARBA" id="ARBA00005300"/>
    </source>
</evidence>
<keyword evidence="7" id="KW-0378">Hydrolase</keyword>
<accession>A0A8R2QWR0</accession>
<keyword evidence="5" id="KW-0479">Metal-binding</keyword>
<comment type="similarity">
    <text evidence="2">Belongs to the RNase H family.</text>
</comment>
<evidence type="ECO:0000256" key="1">
    <source>
        <dbReference type="ARBA" id="ARBA00000077"/>
    </source>
</evidence>
<dbReference type="GO" id="GO:0043137">
    <property type="term" value="P:DNA replication, removal of RNA primer"/>
    <property type="evidence" value="ECO:0007669"/>
    <property type="project" value="TreeGrafter"/>
</dbReference>
<keyword evidence="10" id="KW-1185">Reference proteome</keyword>
<evidence type="ECO:0000256" key="5">
    <source>
        <dbReference type="ARBA" id="ARBA00022723"/>
    </source>
</evidence>
<dbReference type="EnsemblMetazoa" id="XM_038015047.1">
    <property type="protein sequence ID" value="XP_037870975.1"/>
    <property type="gene ID" value="LOC119629370"/>
</dbReference>
<dbReference type="GO" id="GO:0004523">
    <property type="term" value="F:RNA-DNA hybrid ribonuclease activity"/>
    <property type="evidence" value="ECO:0007669"/>
    <property type="project" value="UniProtKB-EC"/>
</dbReference>
<dbReference type="PANTHER" id="PTHR10642:SF26">
    <property type="entry name" value="RIBONUCLEASE H1"/>
    <property type="match status" value="1"/>
</dbReference>